<dbReference type="SUPFAM" id="SSF57196">
    <property type="entry name" value="EGF/Laminin"/>
    <property type="match status" value="1"/>
</dbReference>
<keyword evidence="4" id="KW-0677">Repeat</keyword>
<evidence type="ECO:0000259" key="13">
    <source>
        <dbReference type="PROSITE" id="PS50835"/>
    </source>
</evidence>
<dbReference type="SMART" id="SM00408">
    <property type="entry name" value="IGc2"/>
    <property type="match status" value="1"/>
</dbReference>
<reference evidence="15" key="1">
    <citation type="submission" date="2016-11" db="UniProtKB">
        <authorList>
            <consortium name="WormBaseParasite"/>
        </authorList>
    </citation>
    <scope>IDENTIFICATION</scope>
</reference>
<keyword evidence="8 10" id="KW-1015">Disulfide bond</keyword>
<evidence type="ECO:0000313" key="15">
    <source>
        <dbReference type="WBParaSite" id="maker-uti_cns_0003223-snap-gene-0.3-mRNA-1"/>
    </source>
</evidence>
<dbReference type="InterPro" id="IPR003599">
    <property type="entry name" value="Ig_sub"/>
</dbReference>
<feature type="disulfide bond" evidence="10">
    <location>
        <begin position="193"/>
        <end position="210"/>
    </location>
</feature>
<dbReference type="PANTHER" id="PTHR45080:SF30">
    <property type="entry name" value="HEPARAN SULFATE PROTEOGLYCAN 2"/>
    <property type="match status" value="1"/>
</dbReference>
<dbReference type="Pfam" id="PF13927">
    <property type="entry name" value="Ig_3"/>
    <property type="match status" value="1"/>
</dbReference>
<dbReference type="PANTHER" id="PTHR45080">
    <property type="entry name" value="CONTACTIN 5"/>
    <property type="match status" value="1"/>
</dbReference>
<dbReference type="GO" id="GO:0030424">
    <property type="term" value="C:axon"/>
    <property type="evidence" value="ECO:0007669"/>
    <property type="project" value="TreeGrafter"/>
</dbReference>
<evidence type="ECO:0000256" key="2">
    <source>
        <dbReference type="ARBA" id="ARBA00022692"/>
    </source>
</evidence>
<dbReference type="GO" id="GO:0007156">
    <property type="term" value="P:homophilic cell adhesion via plasma membrane adhesion molecules"/>
    <property type="evidence" value="ECO:0007669"/>
    <property type="project" value="TreeGrafter"/>
</dbReference>
<keyword evidence="14" id="KW-1185">Reference proteome</keyword>
<dbReference type="PROSITE" id="PS50835">
    <property type="entry name" value="IG_LIKE"/>
    <property type="match status" value="1"/>
</dbReference>
<evidence type="ECO:0000256" key="6">
    <source>
        <dbReference type="ARBA" id="ARBA00022989"/>
    </source>
</evidence>
<sequence length="274" mass="29973">MKPELAPIQPPASGLSVIMKLDPRLLPMPTQSSRGGGGGGGGRGVHVGHGVESEFVHIVWSLLEASEPEVVYPQGNQISIRQGKTLIVKCRARGKPNPKILWIKNGRNLVLTSNVRIEREEVNSEDETQHQLVSTLRISRILERDSGNYTCRAENNHGSIQKWVFVDGAEALAASRDAPASGVAKAILPAFYCLNNGTCSRQSVSSPPACNCSQPYWGARCERVDTGPFRNFSETCRGKVLDCFHRTDRILTVTGIGLVLTMLLLILLISWYLS</sequence>
<dbReference type="InterPro" id="IPR013783">
    <property type="entry name" value="Ig-like_fold"/>
</dbReference>
<evidence type="ECO:0000256" key="4">
    <source>
        <dbReference type="ARBA" id="ARBA00022737"/>
    </source>
</evidence>
<comment type="caution">
    <text evidence="10">Lacks conserved residue(s) required for the propagation of feature annotation.</text>
</comment>
<keyword evidence="5" id="KW-0130">Cell adhesion</keyword>
<keyword evidence="3" id="KW-0732">Signal</keyword>
<feature type="domain" description="Ig-like" evidence="13">
    <location>
        <begin position="68"/>
        <end position="167"/>
    </location>
</feature>
<feature type="domain" description="EGF-like" evidence="12">
    <location>
        <begin position="185"/>
        <end position="222"/>
    </location>
</feature>
<dbReference type="PROSITE" id="PS00022">
    <property type="entry name" value="EGF_1"/>
    <property type="match status" value="1"/>
</dbReference>
<comment type="subcellular location">
    <subcellularLocation>
        <location evidence="1">Membrane</location>
        <topology evidence="1">Single-pass membrane protein</topology>
    </subcellularLocation>
</comment>
<keyword evidence="6 11" id="KW-1133">Transmembrane helix</keyword>
<dbReference type="WBParaSite" id="maker-uti_cns_0003223-snap-gene-0.3-mRNA-1">
    <property type="protein sequence ID" value="maker-uti_cns_0003223-snap-gene-0.3-mRNA-1"/>
    <property type="gene ID" value="maker-uti_cns_0003223-snap-gene-0.3"/>
</dbReference>
<dbReference type="InterPro" id="IPR000742">
    <property type="entry name" value="EGF"/>
</dbReference>
<dbReference type="InterPro" id="IPR007110">
    <property type="entry name" value="Ig-like_dom"/>
</dbReference>
<feature type="transmembrane region" description="Helical" evidence="11">
    <location>
        <begin position="250"/>
        <end position="273"/>
    </location>
</feature>
<dbReference type="InterPro" id="IPR050958">
    <property type="entry name" value="Cell_Adh-Cytoskel_Orgn"/>
</dbReference>
<dbReference type="GO" id="GO:0043025">
    <property type="term" value="C:neuronal cell body"/>
    <property type="evidence" value="ECO:0007669"/>
    <property type="project" value="TreeGrafter"/>
</dbReference>
<evidence type="ECO:0000256" key="7">
    <source>
        <dbReference type="ARBA" id="ARBA00023136"/>
    </source>
</evidence>
<dbReference type="PROSITE" id="PS01186">
    <property type="entry name" value="EGF_2"/>
    <property type="match status" value="1"/>
</dbReference>
<dbReference type="Gene3D" id="2.60.40.10">
    <property type="entry name" value="Immunoglobulins"/>
    <property type="match status" value="1"/>
</dbReference>
<dbReference type="InterPro" id="IPR003598">
    <property type="entry name" value="Ig_sub2"/>
</dbReference>
<keyword evidence="2 11" id="KW-0812">Transmembrane</keyword>
<dbReference type="GO" id="GO:0005886">
    <property type="term" value="C:plasma membrane"/>
    <property type="evidence" value="ECO:0007669"/>
    <property type="project" value="TreeGrafter"/>
</dbReference>
<evidence type="ECO:0000256" key="8">
    <source>
        <dbReference type="ARBA" id="ARBA00023157"/>
    </source>
</evidence>
<evidence type="ECO:0000256" key="9">
    <source>
        <dbReference type="ARBA" id="ARBA00023319"/>
    </source>
</evidence>
<keyword evidence="7 11" id="KW-0472">Membrane</keyword>
<dbReference type="SMART" id="SM00409">
    <property type="entry name" value="IG"/>
    <property type="match status" value="1"/>
</dbReference>
<dbReference type="GO" id="GO:0008046">
    <property type="term" value="F:axon guidance receptor activity"/>
    <property type="evidence" value="ECO:0007669"/>
    <property type="project" value="TreeGrafter"/>
</dbReference>
<dbReference type="Proteomes" id="UP000095280">
    <property type="component" value="Unplaced"/>
</dbReference>
<evidence type="ECO:0000256" key="3">
    <source>
        <dbReference type="ARBA" id="ARBA00022729"/>
    </source>
</evidence>
<evidence type="ECO:0000313" key="14">
    <source>
        <dbReference type="Proteomes" id="UP000095280"/>
    </source>
</evidence>
<evidence type="ECO:0000256" key="1">
    <source>
        <dbReference type="ARBA" id="ARBA00004167"/>
    </source>
</evidence>
<keyword evidence="10" id="KW-0245">EGF-like domain</keyword>
<protein>
    <submittedName>
        <fullName evidence="15">Ig-like domain-containing protein</fullName>
    </submittedName>
</protein>
<evidence type="ECO:0000256" key="10">
    <source>
        <dbReference type="PROSITE-ProRule" id="PRU00076"/>
    </source>
</evidence>
<dbReference type="SUPFAM" id="SSF48726">
    <property type="entry name" value="Immunoglobulin"/>
    <property type="match status" value="1"/>
</dbReference>
<name>A0A1I8GW14_9PLAT</name>
<dbReference type="PROSITE" id="PS50026">
    <property type="entry name" value="EGF_3"/>
    <property type="match status" value="1"/>
</dbReference>
<keyword evidence="9" id="KW-0393">Immunoglobulin domain</keyword>
<proteinExistence type="predicted"/>
<evidence type="ECO:0000256" key="5">
    <source>
        <dbReference type="ARBA" id="ARBA00022889"/>
    </source>
</evidence>
<feature type="disulfide bond" evidence="10">
    <location>
        <begin position="212"/>
        <end position="221"/>
    </location>
</feature>
<dbReference type="AlphaFoldDB" id="A0A1I8GW14"/>
<dbReference type="FunFam" id="2.60.40.10:FF:000017">
    <property type="entry name" value="Down syndrome cell adhesion molecule b"/>
    <property type="match status" value="1"/>
</dbReference>
<evidence type="ECO:0000259" key="12">
    <source>
        <dbReference type="PROSITE" id="PS50026"/>
    </source>
</evidence>
<accession>A0A1I8GW14</accession>
<organism evidence="14 15">
    <name type="scientific">Macrostomum lignano</name>
    <dbReference type="NCBI Taxonomy" id="282301"/>
    <lineage>
        <taxon>Eukaryota</taxon>
        <taxon>Metazoa</taxon>
        <taxon>Spiralia</taxon>
        <taxon>Lophotrochozoa</taxon>
        <taxon>Platyhelminthes</taxon>
        <taxon>Rhabditophora</taxon>
        <taxon>Macrostomorpha</taxon>
        <taxon>Macrostomida</taxon>
        <taxon>Macrostomidae</taxon>
        <taxon>Macrostomum</taxon>
    </lineage>
</organism>
<evidence type="ECO:0000256" key="11">
    <source>
        <dbReference type="SAM" id="Phobius"/>
    </source>
</evidence>
<dbReference type="GO" id="GO:0050808">
    <property type="term" value="P:synapse organization"/>
    <property type="evidence" value="ECO:0007669"/>
    <property type="project" value="TreeGrafter"/>
</dbReference>
<dbReference type="InterPro" id="IPR036179">
    <property type="entry name" value="Ig-like_dom_sf"/>
</dbReference>
<dbReference type="Gene3D" id="2.10.25.10">
    <property type="entry name" value="Laminin"/>
    <property type="match status" value="1"/>
</dbReference>